<sequence length="154" mass="17855">MRFVCPLIVVRDVEVSRAFYEEVLDQRVLHDHGENVIFEGGFAIHLKSHFSDLIGVAESDIVPRSNNAELYFEENDLDSFLERLKGREAVNYVHEPIEQPWGQRAVRFYDPDMHIIEVGEPMESVVTRFLESGLSIEETARRTSMPEEFVRQCV</sequence>
<proteinExistence type="predicted"/>
<dbReference type="AlphaFoldDB" id="A0AAX3EAW8"/>
<dbReference type="EMBL" id="CP109831">
    <property type="protein sequence ID" value="UYU18396.1"/>
    <property type="molecule type" value="Genomic_DNA"/>
</dbReference>
<keyword evidence="3" id="KW-1185">Reference proteome</keyword>
<name>A0AAX3EAW8_9EURY</name>
<dbReference type="RefSeq" id="WP_011843887.1">
    <property type="nucleotide sequence ID" value="NZ_CP109831.1"/>
</dbReference>
<evidence type="ECO:0000313" key="2">
    <source>
        <dbReference type="EMBL" id="UYU18396.1"/>
    </source>
</evidence>
<dbReference type="InterPro" id="IPR025870">
    <property type="entry name" value="Glyoxalase-like_dom"/>
</dbReference>
<dbReference type="SUPFAM" id="SSF54593">
    <property type="entry name" value="Glyoxalase/Bleomycin resistance protein/Dihydroxybiphenyl dioxygenase"/>
    <property type="match status" value="1"/>
</dbReference>
<feature type="domain" description="VOC" evidence="1">
    <location>
        <begin position="2"/>
        <end position="121"/>
    </location>
</feature>
<evidence type="ECO:0000313" key="3">
    <source>
        <dbReference type="Proteomes" id="UP001156196"/>
    </source>
</evidence>
<protein>
    <submittedName>
        <fullName evidence="2">VOC family protein</fullName>
    </submittedName>
</protein>
<dbReference type="InterPro" id="IPR029068">
    <property type="entry name" value="Glyas_Bleomycin-R_OHBP_Dase"/>
</dbReference>
<organism evidence="2 3">
    <name type="scientific">Methanoculleus submarinus</name>
    <dbReference type="NCBI Taxonomy" id="204050"/>
    <lineage>
        <taxon>Archaea</taxon>
        <taxon>Methanobacteriati</taxon>
        <taxon>Methanobacteriota</taxon>
        <taxon>Stenosarchaea group</taxon>
        <taxon>Methanomicrobia</taxon>
        <taxon>Methanomicrobiales</taxon>
        <taxon>Methanomicrobiaceae</taxon>
        <taxon>Methanoculleus</taxon>
    </lineage>
</organism>
<reference evidence="2" key="1">
    <citation type="submission" date="2022-10" db="EMBL/GenBank/DDBJ databases">
        <title>Complete genome of Methanoculleus submarinus DSM 15122.</title>
        <authorList>
            <person name="Chen S.-C."/>
            <person name="Lai S.-J."/>
            <person name="You Y.-T."/>
        </authorList>
    </citation>
    <scope>NUCLEOTIDE SEQUENCE</scope>
    <source>
        <strain evidence="2">DSM 15122</strain>
    </source>
</reference>
<dbReference type="Pfam" id="PF12681">
    <property type="entry name" value="Glyoxalase_2"/>
    <property type="match status" value="1"/>
</dbReference>
<dbReference type="Gene3D" id="3.10.180.10">
    <property type="entry name" value="2,3-Dihydroxybiphenyl 1,2-Dioxygenase, domain 1"/>
    <property type="match status" value="1"/>
</dbReference>
<accession>A0AAX3EAW8</accession>
<dbReference type="KEGG" id="msum:OH143_11940"/>
<dbReference type="InterPro" id="IPR037523">
    <property type="entry name" value="VOC_core"/>
</dbReference>
<dbReference type="PROSITE" id="PS51819">
    <property type="entry name" value="VOC"/>
    <property type="match status" value="1"/>
</dbReference>
<dbReference type="Proteomes" id="UP001156196">
    <property type="component" value="Chromosome"/>
</dbReference>
<evidence type="ECO:0000259" key="1">
    <source>
        <dbReference type="PROSITE" id="PS51819"/>
    </source>
</evidence>
<gene>
    <name evidence="2" type="ORF">OH143_11940</name>
</gene>
<dbReference type="GeneID" id="76731614"/>
<dbReference type="GeneID" id="4847819"/>